<keyword evidence="2" id="KW-0472">Membrane</keyword>
<organism evidence="3 4">
    <name type="scientific">Almyronema epifaneia S1</name>
    <dbReference type="NCBI Taxonomy" id="2991925"/>
    <lineage>
        <taxon>Bacteria</taxon>
        <taxon>Bacillati</taxon>
        <taxon>Cyanobacteriota</taxon>
        <taxon>Cyanophyceae</taxon>
        <taxon>Nodosilineales</taxon>
        <taxon>Nodosilineaceae</taxon>
        <taxon>Almyronema</taxon>
        <taxon>Almyronema epifaneia</taxon>
    </lineage>
</organism>
<reference evidence="3 4" key="1">
    <citation type="submission" date="2024-10" db="EMBL/GenBank/DDBJ databases">
        <authorList>
            <person name="Ratan Roy A."/>
            <person name="Morales Sandoval P.H."/>
            <person name="De Los Santos Villalobos S."/>
            <person name="Chakraborty S."/>
            <person name="Mukherjee J."/>
        </authorList>
    </citation>
    <scope>NUCLEOTIDE SEQUENCE [LARGE SCALE GENOMIC DNA]</scope>
    <source>
        <strain evidence="3 4">S1</strain>
    </source>
</reference>
<comment type="caution">
    <text evidence="3">The sequence shown here is derived from an EMBL/GenBank/DDBJ whole genome shotgun (WGS) entry which is preliminary data.</text>
</comment>
<evidence type="ECO:0000313" key="4">
    <source>
        <dbReference type="Proteomes" id="UP001600165"/>
    </source>
</evidence>
<dbReference type="Proteomes" id="UP001600165">
    <property type="component" value="Unassembled WGS sequence"/>
</dbReference>
<sequence length="136" mass="15806">MNDRPNPNQDDNYQQFSAEETERQRLQREEHYLESAHQNAIARKFEQGIYFLVGALELLLLLRFILRLSGANPDNTFANIIYNLSQPFVTPFSTLFISPTFNGNLNIFDVNLLVAMASYFVLMFLVIWLVRIVSSR</sequence>
<feature type="transmembrane region" description="Helical" evidence="2">
    <location>
        <begin position="48"/>
        <end position="66"/>
    </location>
</feature>
<proteinExistence type="predicted"/>
<keyword evidence="4" id="KW-1185">Reference proteome</keyword>
<dbReference type="EMBL" id="JBHZOL010000021">
    <property type="protein sequence ID" value="MFE4105251.1"/>
    <property type="molecule type" value="Genomic_DNA"/>
</dbReference>
<dbReference type="Pfam" id="PF02325">
    <property type="entry name" value="CCB3_YggT"/>
    <property type="match status" value="1"/>
</dbReference>
<dbReference type="RefSeq" id="WP_377961476.1">
    <property type="nucleotide sequence ID" value="NZ_JBHZOL010000021.1"/>
</dbReference>
<feature type="transmembrane region" description="Helical" evidence="2">
    <location>
        <begin position="110"/>
        <end position="130"/>
    </location>
</feature>
<feature type="compositionally biased region" description="Polar residues" evidence="1">
    <location>
        <begin position="1"/>
        <end position="18"/>
    </location>
</feature>
<name>A0ABW6IAS8_9CYAN</name>
<evidence type="ECO:0000313" key="3">
    <source>
        <dbReference type="EMBL" id="MFE4105251.1"/>
    </source>
</evidence>
<protein>
    <submittedName>
        <fullName evidence="3">YggT family protein</fullName>
    </submittedName>
</protein>
<gene>
    <name evidence="3" type="ORF">ACFVKH_03110</name>
</gene>
<keyword evidence="2" id="KW-1133">Transmembrane helix</keyword>
<dbReference type="InterPro" id="IPR003425">
    <property type="entry name" value="CCB3/YggT"/>
</dbReference>
<accession>A0ABW6IAS8</accession>
<evidence type="ECO:0000256" key="2">
    <source>
        <dbReference type="SAM" id="Phobius"/>
    </source>
</evidence>
<feature type="region of interest" description="Disordered" evidence="1">
    <location>
        <begin position="1"/>
        <end position="21"/>
    </location>
</feature>
<evidence type="ECO:0000256" key="1">
    <source>
        <dbReference type="SAM" id="MobiDB-lite"/>
    </source>
</evidence>
<keyword evidence="2" id="KW-0812">Transmembrane</keyword>